<comment type="caution">
    <text evidence="2">The sequence shown here is derived from an EMBL/GenBank/DDBJ whole genome shotgun (WGS) entry which is preliminary data.</text>
</comment>
<protein>
    <recommendedName>
        <fullName evidence="1">Methyltransferase domain-containing protein</fullName>
    </recommendedName>
</protein>
<dbReference type="GO" id="GO:0005737">
    <property type="term" value="C:cytoplasm"/>
    <property type="evidence" value="ECO:0007669"/>
    <property type="project" value="TreeGrafter"/>
</dbReference>
<evidence type="ECO:0000313" key="2">
    <source>
        <dbReference type="EMBL" id="EDM76031.1"/>
    </source>
</evidence>
<dbReference type="SUPFAM" id="SSF53335">
    <property type="entry name" value="S-adenosyl-L-methionine-dependent methyltransferases"/>
    <property type="match status" value="1"/>
</dbReference>
<proteinExistence type="predicted"/>
<dbReference type="RefSeq" id="WP_006974846.1">
    <property type="nucleotide sequence ID" value="NZ_ABCS01000075.1"/>
</dbReference>
<feature type="domain" description="Methyltransferase" evidence="1">
    <location>
        <begin position="136"/>
        <end position="307"/>
    </location>
</feature>
<dbReference type="PANTHER" id="PTHR13369:SF3">
    <property type="entry name" value="METHYLTRANSFERASE DOMAIN-CONTAINING PROTEIN"/>
    <property type="match status" value="1"/>
</dbReference>
<dbReference type="InterPro" id="IPR029063">
    <property type="entry name" value="SAM-dependent_MTases_sf"/>
</dbReference>
<dbReference type="STRING" id="391625.PPSIR1_32979"/>
<sequence length="409" mass="44546">MVKAGTKLARARAKLERKLAGGWERAVFATPQREDGSRDERVVEARAGMDFADLWREAESAAAEGLVKHSYVIDVRRRLDVDARHGHVKQRTLDQATLDKVMGGKDRALRPDRSATLLRAIGIMNADGSISARSAKKYKQVNHLVELCRPVWAAIAEHPERKRLERDDADAPLRVVDLACGNSYLSFVLLEALRLDEVPAVLLGVDLREDVVETSRERAREIGFASPEAFEPSSSDERSRWQARFERASLEALDPAELERRLGGSADLALSLHACDTATDAALSLAITAGVRSILCVPCCQAEVARQLEGVDRASSPAAAVPAILDHGLLRRGLGELITDGLRVEVLAACGYTVSVLEFVASKHTPKNLLIRATLGEEALDAETRAARLAPVRERCAALGVAPKLLELL</sequence>
<dbReference type="Gene3D" id="3.40.50.150">
    <property type="entry name" value="Vaccinia Virus protein VP39"/>
    <property type="match status" value="1"/>
</dbReference>
<dbReference type="Pfam" id="PF13679">
    <property type="entry name" value="Methyltransf_32"/>
    <property type="match status" value="1"/>
</dbReference>
<dbReference type="InterPro" id="IPR025714">
    <property type="entry name" value="Methyltranfer_dom"/>
</dbReference>
<evidence type="ECO:0000313" key="3">
    <source>
        <dbReference type="Proteomes" id="UP000005801"/>
    </source>
</evidence>
<name>A6GDQ6_9BACT</name>
<dbReference type="PANTHER" id="PTHR13369">
    <property type="match status" value="1"/>
</dbReference>
<accession>A6GDQ6</accession>
<dbReference type="eggNOG" id="COG0500">
    <property type="taxonomic scope" value="Bacteria"/>
</dbReference>
<keyword evidence="3" id="KW-1185">Reference proteome</keyword>
<gene>
    <name evidence="2" type="ORF">PPSIR1_32979</name>
</gene>
<evidence type="ECO:0000259" key="1">
    <source>
        <dbReference type="Pfam" id="PF13679"/>
    </source>
</evidence>
<dbReference type="AlphaFoldDB" id="A6GDQ6"/>
<organism evidence="2 3">
    <name type="scientific">Plesiocystis pacifica SIR-1</name>
    <dbReference type="NCBI Taxonomy" id="391625"/>
    <lineage>
        <taxon>Bacteria</taxon>
        <taxon>Pseudomonadati</taxon>
        <taxon>Myxococcota</taxon>
        <taxon>Polyangia</taxon>
        <taxon>Nannocystales</taxon>
        <taxon>Nannocystaceae</taxon>
        <taxon>Plesiocystis</taxon>
    </lineage>
</organism>
<dbReference type="EMBL" id="ABCS01000075">
    <property type="protein sequence ID" value="EDM76031.1"/>
    <property type="molecule type" value="Genomic_DNA"/>
</dbReference>
<reference evidence="2 3" key="1">
    <citation type="submission" date="2007-06" db="EMBL/GenBank/DDBJ databases">
        <authorList>
            <person name="Shimkets L."/>
            <person name="Ferriera S."/>
            <person name="Johnson J."/>
            <person name="Kravitz S."/>
            <person name="Beeson K."/>
            <person name="Sutton G."/>
            <person name="Rogers Y.-H."/>
            <person name="Friedman R."/>
            <person name="Frazier M."/>
            <person name="Venter J.C."/>
        </authorList>
    </citation>
    <scope>NUCLEOTIDE SEQUENCE [LARGE SCALE GENOMIC DNA]</scope>
    <source>
        <strain evidence="2 3">SIR-1</strain>
    </source>
</reference>
<dbReference type="Proteomes" id="UP000005801">
    <property type="component" value="Unassembled WGS sequence"/>
</dbReference>